<dbReference type="AlphaFoldDB" id="A0A0K0F9V5"/>
<comment type="similarity">
    <text evidence="2">Belongs to the SNF2/RAD54 helicase family.</text>
</comment>
<comment type="subunit">
    <text evidence="3">Interacts (via N-terminus) with spn-A/Rad51.</text>
</comment>
<keyword evidence="5" id="KW-0132">Cell division</keyword>
<evidence type="ECO:0000256" key="12">
    <source>
        <dbReference type="ARBA" id="ARBA00023125"/>
    </source>
</evidence>
<keyword evidence="12" id="KW-0238">DNA-binding</keyword>
<evidence type="ECO:0000256" key="2">
    <source>
        <dbReference type="ARBA" id="ARBA00007025"/>
    </source>
</evidence>
<dbReference type="GO" id="GO:0051301">
    <property type="term" value="P:cell division"/>
    <property type="evidence" value="ECO:0007669"/>
    <property type="project" value="UniProtKB-KW"/>
</dbReference>
<dbReference type="GO" id="GO:0005634">
    <property type="term" value="C:nucleus"/>
    <property type="evidence" value="ECO:0007669"/>
    <property type="project" value="TreeGrafter"/>
</dbReference>
<reference evidence="22" key="1">
    <citation type="submission" date="2014-07" db="EMBL/GenBank/DDBJ databases">
        <authorList>
            <person name="Martin A.A"/>
            <person name="De Silva N."/>
        </authorList>
    </citation>
    <scope>NUCLEOTIDE SEQUENCE</scope>
</reference>
<feature type="compositionally biased region" description="Basic and acidic residues" evidence="19">
    <location>
        <begin position="120"/>
        <end position="131"/>
    </location>
</feature>
<dbReference type="SMART" id="SM00490">
    <property type="entry name" value="HELICc"/>
    <property type="match status" value="1"/>
</dbReference>
<dbReference type="InterPro" id="IPR049730">
    <property type="entry name" value="SNF2/RAD54-like_C"/>
</dbReference>
<evidence type="ECO:0000256" key="8">
    <source>
        <dbReference type="ARBA" id="ARBA00022776"/>
    </source>
</evidence>
<dbReference type="Gene3D" id="3.40.50.300">
    <property type="entry name" value="P-loop containing nucleotide triphosphate hydrolases"/>
    <property type="match status" value="1"/>
</dbReference>
<dbReference type="PROSITE" id="PS51194">
    <property type="entry name" value="HELICASE_CTER"/>
    <property type="match status" value="1"/>
</dbReference>
<evidence type="ECO:0000256" key="16">
    <source>
        <dbReference type="ARBA" id="ARBA00024776"/>
    </source>
</evidence>
<dbReference type="Gene3D" id="3.40.50.10810">
    <property type="entry name" value="Tandem AAA-ATPase domain"/>
    <property type="match status" value="1"/>
</dbReference>
<dbReference type="CDD" id="cd18793">
    <property type="entry name" value="SF2_C_SNF"/>
    <property type="match status" value="1"/>
</dbReference>
<dbReference type="GO" id="GO:0008094">
    <property type="term" value="F:ATP-dependent activity, acting on DNA"/>
    <property type="evidence" value="ECO:0007669"/>
    <property type="project" value="TreeGrafter"/>
</dbReference>
<dbReference type="Proteomes" id="UP000035680">
    <property type="component" value="Unassembled WGS sequence"/>
</dbReference>
<evidence type="ECO:0000256" key="9">
    <source>
        <dbReference type="ARBA" id="ARBA00022801"/>
    </source>
</evidence>
<evidence type="ECO:0000256" key="10">
    <source>
        <dbReference type="ARBA" id="ARBA00022806"/>
    </source>
</evidence>
<dbReference type="Pfam" id="PF00176">
    <property type="entry name" value="SNF2-rel_dom"/>
    <property type="match status" value="1"/>
</dbReference>
<evidence type="ECO:0000256" key="13">
    <source>
        <dbReference type="ARBA" id="ARBA00023204"/>
    </source>
</evidence>
<feature type="domain" description="Helicase C-terminal" evidence="21">
    <location>
        <begin position="570"/>
        <end position="724"/>
    </location>
</feature>
<evidence type="ECO:0000259" key="20">
    <source>
        <dbReference type="PROSITE" id="PS51192"/>
    </source>
</evidence>
<dbReference type="GO" id="GO:0006283">
    <property type="term" value="P:transcription-coupled nucleotide-excision repair"/>
    <property type="evidence" value="ECO:0007669"/>
    <property type="project" value="TreeGrafter"/>
</dbReference>
<keyword evidence="8" id="KW-0498">Mitosis</keyword>
<evidence type="ECO:0000313" key="23">
    <source>
        <dbReference type="WBParaSite" id="SVE_0560700.2"/>
    </source>
</evidence>
<evidence type="ECO:0000256" key="14">
    <source>
        <dbReference type="ARBA" id="ARBA00023242"/>
    </source>
</evidence>
<evidence type="ECO:0000256" key="4">
    <source>
        <dbReference type="ARBA" id="ARBA00015341"/>
    </source>
</evidence>
<proteinExistence type="inferred from homology"/>
<feature type="compositionally biased region" description="Acidic residues" evidence="19">
    <location>
        <begin position="132"/>
        <end position="143"/>
    </location>
</feature>
<name>A0A0K0F9V5_STRVS</name>
<comment type="function">
    <text evidence="16">Involved in mitotic DNA repair and meiotic recombination. Functions in the recombinational DNA repair pathway. Essential for interhomolog gene conversion (GC), but may have a less important role in intersister GC than spn-A/Rad51. In the presence of DNA, spn-A/Rad51 enhances the ATPase activity of okr/Rad54.</text>
</comment>
<dbReference type="PROSITE" id="PS51192">
    <property type="entry name" value="HELICASE_ATP_BIND_1"/>
    <property type="match status" value="1"/>
</dbReference>
<evidence type="ECO:0000256" key="18">
    <source>
        <dbReference type="SAM" id="Coils"/>
    </source>
</evidence>
<evidence type="ECO:0000256" key="17">
    <source>
        <dbReference type="ARBA" id="ARBA00029956"/>
    </source>
</evidence>
<dbReference type="Pfam" id="PF00271">
    <property type="entry name" value="Helicase_C"/>
    <property type="match status" value="1"/>
</dbReference>
<dbReference type="InterPro" id="IPR000330">
    <property type="entry name" value="SNF2_N"/>
</dbReference>
<keyword evidence="6" id="KW-0547">Nucleotide-binding</keyword>
<dbReference type="SMART" id="SM00487">
    <property type="entry name" value="DEXDc"/>
    <property type="match status" value="1"/>
</dbReference>
<dbReference type="SUPFAM" id="SSF52540">
    <property type="entry name" value="P-loop containing nucleoside triphosphate hydrolases"/>
    <property type="match status" value="2"/>
</dbReference>
<dbReference type="FunFam" id="3.40.50.10810:FF:000094">
    <property type="entry name" value="DNA excision repair protein ERCC-6"/>
    <property type="match status" value="1"/>
</dbReference>
<dbReference type="InterPro" id="IPR058951">
    <property type="entry name" value="WHD_Rad26_CSB-like"/>
</dbReference>
<keyword evidence="22" id="KW-1185">Reference proteome</keyword>
<dbReference type="InterPro" id="IPR001650">
    <property type="entry name" value="Helicase_C-like"/>
</dbReference>
<dbReference type="PANTHER" id="PTHR45629">
    <property type="entry name" value="SNF2/RAD54 FAMILY MEMBER"/>
    <property type="match status" value="1"/>
</dbReference>
<sequence length="1044" mass="121224">MDDDYMVSSPLKFDASEYAEQDDFILGDTDEVNPCTSSVDNIGSRRNLTISKEIDNFTGLDVGVQVYSSNTLQENYLLKAQKVFGSKETRKRRIRNCLFKTSDDVSKGLITPFEEVKNNKKQKLREEKDGYDNDEDYTPSDDEVKDVDVNKLFEDSSDDDCGDSSSSGHTKSFRQFKGKIIDDGDDKVFYKRINDYKSSLYANSDEEEEAEKNRKFKSIGKNMKIDKEIWNKLYNYQKTCLRWLAELHNQNVGGILADEMGLGKTVQISCFLRAVAESKCMDEEYNIVGLGPSVIICPATLLHQWVLELRKWFPMCRVAIFHSIGSCKQTANELIRKMSKYRCDGSITITTYATYTQKYKYFSKVNWHYVILDEGHYIRNPDIKAAELLRTINTRHRILISGSPLQNNLKELWSLIDFIYPKRLGDLRTFIEHFSIPIVQGGYSNATPIQIRAAYKCACVLRDMISPYILRRMKKDVEMSLHLPKKNEQVLFCELTQEQHDLYIDYLNSKEMKNIQMGKMEIFKALIILRKICNHPDFITGGPNKNNEYNTEEEIDKDFGYYKRSSKMKVVRQLLYIWKKQGHKVLLFSQSRAMLTILERLAILEEYSYLRMDGGTPIKQRQTLVQKFNGDENIFLFLLTTKVGGLGVNLTGANRLIIYDPDWNPCTDVQARERAWRIGQNREVTIYRLLTSGTIEEKMYQRQIFKEFLANKILSDPKQARVLKAHHIKELFTLGNVEVSRKHGTETAAIFHGQNGEKRRENFFDCKDKLERKKVKIEDVDTINEEGGETVLTYDKIEQLKSLAKKKQSQNDNVLDNIQKEEEIEMVNRKENYRVKETDDYGDNDYVLKTLFKKDIVQSAISHDIIMKDVPRDHQIVEDEAEMIAKRAVEALNASIRQKPNIIVQRNTIKLKKEIDVVANQNNSQIKPRVKSGIDLLSRIQARKDRLLEASDIYVPDNMVNEEYSRHESWPSSIKEQMAKKTKYSSLAEEIKMFFVFNGNISTTEQIVANFKRKVDPEDSYIFRSILKKIAVLNEKNGKWRLKT</sequence>
<feature type="coiled-coil region" evidence="18">
    <location>
        <begin position="797"/>
        <end position="824"/>
    </location>
</feature>
<dbReference type="GO" id="GO:0005524">
    <property type="term" value="F:ATP binding"/>
    <property type="evidence" value="ECO:0007669"/>
    <property type="project" value="InterPro"/>
</dbReference>
<keyword evidence="13" id="KW-0234">DNA repair</keyword>
<keyword evidence="9" id="KW-0378">Hydrolase</keyword>
<evidence type="ECO:0000313" key="22">
    <source>
        <dbReference type="Proteomes" id="UP000035680"/>
    </source>
</evidence>
<evidence type="ECO:0000259" key="21">
    <source>
        <dbReference type="PROSITE" id="PS51194"/>
    </source>
</evidence>
<evidence type="ECO:0000256" key="15">
    <source>
        <dbReference type="ARBA" id="ARBA00023306"/>
    </source>
</evidence>
<keyword evidence="11" id="KW-0067">ATP-binding</keyword>
<comment type="subcellular location">
    <subcellularLocation>
        <location evidence="1">Nucleus</location>
    </subcellularLocation>
</comment>
<dbReference type="STRING" id="75913.A0A0K0F9V5"/>
<dbReference type="InterPro" id="IPR038718">
    <property type="entry name" value="SNF2-like_sf"/>
</dbReference>
<keyword evidence="7" id="KW-0227">DNA damage</keyword>
<accession>A0A0K0F9V5</accession>
<evidence type="ECO:0000256" key="19">
    <source>
        <dbReference type="SAM" id="MobiDB-lite"/>
    </source>
</evidence>
<dbReference type="WBParaSite" id="SVE_0560700.2">
    <property type="protein sequence ID" value="SVE_0560700.2"/>
    <property type="gene ID" value="SVE_0560700"/>
</dbReference>
<evidence type="ECO:0000256" key="5">
    <source>
        <dbReference type="ARBA" id="ARBA00022618"/>
    </source>
</evidence>
<evidence type="ECO:0000256" key="3">
    <source>
        <dbReference type="ARBA" id="ARBA00011467"/>
    </source>
</evidence>
<evidence type="ECO:0000256" key="6">
    <source>
        <dbReference type="ARBA" id="ARBA00022741"/>
    </source>
</evidence>
<dbReference type="InterPro" id="IPR014001">
    <property type="entry name" value="Helicase_ATP-bd"/>
</dbReference>
<dbReference type="InterPro" id="IPR027417">
    <property type="entry name" value="P-loop_NTPase"/>
</dbReference>
<evidence type="ECO:0000256" key="11">
    <source>
        <dbReference type="ARBA" id="ARBA00022840"/>
    </source>
</evidence>
<protein>
    <recommendedName>
        <fullName evidence="4">DNA repair and recombination protein RAD54-like</fullName>
    </recommendedName>
    <alternativeName>
        <fullName evidence="17">Protein okra</fullName>
    </alternativeName>
</protein>
<keyword evidence="15" id="KW-0131">Cell cycle</keyword>
<organism evidence="22 23">
    <name type="scientific">Strongyloides venezuelensis</name>
    <name type="common">Threadworm</name>
    <dbReference type="NCBI Taxonomy" id="75913"/>
    <lineage>
        <taxon>Eukaryota</taxon>
        <taxon>Metazoa</taxon>
        <taxon>Ecdysozoa</taxon>
        <taxon>Nematoda</taxon>
        <taxon>Chromadorea</taxon>
        <taxon>Rhabditida</taxon>
        <taxon>Tylenchina</taxon>
        <taxon>Panagrolaimomorpha</taxon>
        <taxon>Strongyloidoidea</taxon>
        <taxon>Strongyloididae</taxon>
        <taxon>Strongyloides</taxon>
    </lineage>
</organism>
<dbReference type="Pfam" id="PF25875">
    <property type="entry name" value="WHD_Rad26_CSB"/>
    <property type="match status" value="1"/>
</dbReference>
<evidence type="ECO:0000256" key="1">
    <source>
        <dbReference type="ARBA" id="ARBA00004123"/>
    </source>
</evidence>
<dbReference type="PANTHER" id="PTHR45629:SF7">
    <property type="entry name" value="DNA EXCISION REPAIR PROTEIN ERCC-6-RELATED"/>
    <property type="match status" value="1"/>
</dbReference>
<dbReference type="GO" id="GO:0016787">
    <property type="term" value="F:hydrolase activity"/>
    <property type="evidence" value="ECO:0007669"/>
    <property type="project" value="UniProtKB-KW"/>
</dbReference>
<keyword evidence="10" id="KW-0347">Helicase</keyword>
<feature type="domain" description="Helicase ATP-binding" evidence="20">
    <location>
        <begin position="245"/>
        <end position="422"/>
    </location>
</feature>
<keyword evidence="14" id="KW-0539">Nucleus</keyword>
<feature type="region of interest" description="Disordered" evidence="19">
    <location>
        <begin position="120"/>
        <end position="143"/>
    </location>
</feature>
<reference evidence="23" key="2">
    <citation type="submission" date="2015-08" db="UniProtKB">
        <authorList>
            <consortium name="WormBaseParasite"/>
        </authorList>
    </citation>
    <scope>IDENTIFICATION</scope>
</reference>
<keyword evidence="18" id="KW-0175">Coiled coil</keyword>
<dbReference type="InterPro" id="IPR050496">
    <property type="entry name" value="SNF2_RAD54_helicase_repair"/>
</dbReference>
<evidence type="ECO:0000256" key="7">
    <source>
        <dbReference type="ARBA" id="ARBA00022763"/>
    </source>
</evidence>